<accession>A0A6A2X857</accession>
<dbReference type="InterPro" id="IPR052370">
    <property type="entry name" value="Meta-cleavage_hydrolase"/>
</dbReference>
<feature type="compositionally biased region" description="Low complexity" evidence="1">
    <location>
        <begin position="84"/>
        <end position="94"/>
    </location>
</feature>
<feature type="domain" description="AB hydrolase-1" evidence="2">
    <location>
        <begin position="162"/>
        <end position="218"/>
    </location>
</feature>
<reference evidence="3" key="1">
    <citation type="submission" date="2019-09" db="EMBL/GenBank/DDBJ databases">
        <title>Draft genome information of white flower Hibiscus syriacus.</title>
        <authorList>
            <person name="Kim Y.-M."/>
        </authorList>
    </citation>
    <scope>NUCLEOTIDE SEQUENCE [LARGE SCALE GENOMIC DNA]</scope>
    <source>
        <strain evidence="3">YM2019G1</strain>
    </source>
</reference>
<feature type="region of interest" description="Disordered" evidence="1">
    <location>
        <begin position="84"/>
        <end position="103"/>
    </location>
</feature>
<dbReference type="PANTHER" id="PTHR43139">
    <property type="entry name" value="SI:DKEY-122A22.2"/>
    <property type="match status" value="1"/>
</dbReference>
<evidence type="ECO:0000256" key="1">
    <source>
        <dbReference type="SAM" id="MobiDB-lite"/>
    </source>
</evidence>
<organism evidence="3 4">
    <name type="scientific">Hibiscus syriacus</name>
    <name type="common">Rose of Sharon</name>
    <dbReference type="NCBI Taxonomy" id="106335"/>
    <lineage>
        <taxon>Eukaryota</taxon>
        <taxon>Viridiplantae</taxon>
        <taxon>Streptophyta</taxon>
        <taxon>Embryophyta</taxon>
        <taxon>Tracheophyta</taxon>
        <taxon>Spermatophyta</taxon>
        <taxon>Magnoliopsida</taxon>
        <taxon>eudicotyledons</taxon>
        <taxon>Gunneridae</taxon>
        <taxon>Pentapetalae</taxon>
        <taxon>rosids</taxon>
        <taxon>malvids</taxon>
        <taxon>Malvales</taxon>
        <taxon>Malvaceae</taxon>
        <taxon>Malvoideae</taxon>
        <taxon>Hibiscus</taxon>
    </lineage>
</organism>
<sequence>MTKCFSLTATRDWCFRYSFSNAGHRSSKTDLGDGTVMHVWAPKAHIKSKPTSFLIHGIGANAMWQWKYGTTSFHPSCPDSTSTSRTFSSSATPTQPDPNVPSSSRIIWRRSLKRQWRSWCCVCAGVCMEEKDMDEGMFKVKSVDEAVSILLPQKPEKMRELMKISFYKPAKGPTLIIWGEHDQIFPLELANRLKRHLGDNAGLVIIKNAGHAINVEKPKELYKHFKSFLIHSLPASKL</sequence>
<dbReference type="GO" id="GO:0016787">
    <property type="term" value="F:hydrolase activity"/>
    <property type="evidence" value="ECO:0007669"/>
    <property type="project" value="UniProtKB-KW"/>
</dbReference>
<comment type="caution">
    <text evidence="3">The sequence shown here is derived from an EMBL/GenBank/DDBJ whole genome shotgun (WGS) entry which is preliminary data.</text>
</comment>
<gene>
    <name evidence="3" type="ORF">F3Y22_tig00111947pilonHSYRG00209</name>
</gene>
<evidence type="ECO:0000313" key="4">
    <source>
        <dbReference type="Proteomes" id="UP000436088"/>
    </source>
</evidence>
<evidence type="ECO:0000259" key="2">
    <source>
        <dbReference type="Pfam" id="PF00561"/>
    </source>
</evidence>
<name>A0A6A2X857_HIBSY</name>
<protein>
    <submittedName>
        <fullName evidence="3">Alpha/beta-Hydrolases superfamily protein isoform 5</fullName>
    </submittedName>
</protein>
<dbReference type="InterPro" id="IPR029058">
    <property type="entry name" value="AB_hydrolase_fold"/>
</dbReference>
<proteinExistence type="predicted"/>
<dbReference type="SUPFAM" id="SSF53474">
    <property type="entry name" value="alpha/beta-Hydrolases"/>
    <property type="match status" value="1"/>
</dbReference>
<dbReference type="Proteomes" id="UP000436088">
    <property type="component" value="Unassembled WGS sequence"/>
</dbReference>
<dbReference type="InterPro" id="IPR000073">
    <property type="entry name" value="AB_hydrolase_1"/>
</dbReference>
<keyword evidence="4" id="KW-1185">Reference proteome</keyword>
<dbReference type="PANTHER" id="PTHR43139:SF25">
    <property type="entry name" value="ALPHA_BETA-HYDROLASES SUPERFAMILY PROTEIN"/>
    <property type="match status" value="1"/>
</dbReference>
<dbReference type="Pfam" id="PF00561">
    <property type="entry name" value="Abhydrolase_1"/>
    <property type="match status" value="1"/>
</dbReference>
<dbReference type="EMBL" id="VEPZ02001468">
    <property type="protein sequence ID" value="KAE8671521.1"/>
    <property type="molecule type" value="Genomic_DNA"/>
</dbReference>
<evidence type="ECO:0000313" key="3">
    <source>
        <dbReference type="EMBL" id="KAE8671521.1"/>
    </source>
</evidence>
<dbReference type="AlphaFoldDB" id="A0A6A2X857"/>
<dbReference type="Gene3D" id="3.40.50.1820">
    <property type="entry name" value="alpha/beta hydrolase"/>
    <property type="match status" value="1"/>
</dbReference>